<dbReference type="SUPFAM" id="SSF81383">
    <property type="entry name" value="F-box domain"/>
    <property type="match status" value="1"/>
</dbReference>
<evidence type="ECO:0000259" key="1">
    <source>
        <dbReference type="PROSITE" id="PS50181"/>
    </source>
</evidence>
<dbReference type="SMART" id="SM00256">
    <property type="entry name" value="FBOX"/>
    <property type="match status" value="1"/>
</dbReference>
<gene>
    <name evidence="2" type="ORF">CKAN_02632600</name>
</gene>
<dbReference type="Gene3D" id="3.80.10.10">
    <property type="entry name" value="Ribonuclease Inhibitor"/>
    <property type="match status" value="1"/>
</dbReference>
<sequence>MALNLSHFAMYSMKPWESEMGSFIGAGDRFVGERKGNTFDLEMEDFYGFLGRDRGNYSGRTCELIANDILDLLPSDPFGMDLSVAAFNEIADWLEDFEVGSQLNLMMNRAMAVQWENGGVGFIGEREGRSFGNSQRDDDLEVKGSCGFPGMEPAGEGEGSCKSIANDILDVLPSDPFGMDLSLATFSAIVDWLEDFKMESGLNPFWWDRGMVLELDAGSTGVNKIPNSSSLEELGFVDGSSNGESESFRDVEEFLSLNGEDSSRVMSLQAQEQGEPDGDRGAPHDALLHALGYLELKDLLSAERVCRSFRSAVRDDPLLWRSIHIDQPLSERITDDDLLNLTRRAQGILQSLSLVDCSRITDDGLRRLLECNPRLTKLSVPGCTRISIGGIVNNLKAFQSKGIPGIKCLRIGGLYGVTEQHFEELKLLLNADKWQLPYARKPQFFHSGYSLSSRNDEWPLDIEMCPRCQKLRLVYDCPVQSCQGKQSAAQQCRACTFCIARCVQCGRCVNDSEYEETFCLDLLCLGCQKQQSGCI</sequence>
<dbReference type="EMBL" id="QPKB01000012">
    <property type="protein sequence ID" value="RWR96921.1"/>
    <property type="molecule type" value="Genomic_DNA"/>
</dbReference>
<dbReference type="InterPro" id="IPR032675">
    <property type="entry name" value="LRR_dom_sf"/>
</dbReference>
<keyword evidence="3" id="KW-1185">Reference proteome</keyword>
<protein>
    <submittedName>
        <fullName evidence="2">F-box protein SKIP14</fullName>
    </submittedName>
</protein>
<feature type="domain" description="F-box" evidence="1">
    <location>
        <begin position="276"/>
        <end position="323"/>
    </location>
</feature>
<name>A0A443Q1L5_9MAGN</name>
<dbReference type="Pfam" id="PF12937">
    <property type="entry name" value="F-box-like"/>
    <property type="match status" value="1"/>
</dbReference>
<dbReference type="OrthoDB" id="10044893at2759"/>
<dbReference type="Gene3D" id="1.20.1280.50">
    <property type="match status" value="1"/>
</dbReference>
<proteinExistence type="predicted"/>
<dbReference type="InterPro" id="IPR050648">
    <property type="entry name" value="F-box_LRR-repeat"/>
</dbReference>
<dbReference type="GO" id="GO:0005737">
    <property type="term" value="C:cytoplasm"/>
    <property type="evidence" value="ECO:0007669"/>
    <property type="project" value="TreeGrafter"/>
</dbReference>
<dbReference type="SUPFAM" id="SSF52047">
    <property type="entry name" value="RNI-like"/>
    <property type="match status" value="1"/>
</dbReference>
<dbReference type="PANTHER" id="PTHR13382:SF20">
    <property type="entry name" value="F-BOX PROTEIN SKIP14-LIKE"/>
    <property type="match status" value="1"/>
</dbReference>
<organism evidence="2 3">
    <name type="scientific">Cinnamomum micranthum f. kanehirae</name>
    <dbReference type="NCBI Taxonomy" id="337451"/>
    <lineage>
        <taxon>Eukaryota</taxon>
        <taxon>Viridiplantae</taxon>
        <taxon>Streptophyta</taxon>
        <taxon>Embryophyta</taxon>
        <taxon>Tracheophyta</taxon>
        <taxon>Spermatophyta</taxon>
        <taxon>Magnoliopsida</taxon>
        <taxon>Magnoliidae</taxon>
        <taxon>Laurales</taxon>
        <taxon>Lauraceae</taxon>
        <taxon>Cinnamomum</taxon>
    </lineage>
</organism>
<dbReference type="PROSITE" id="PS50181">
    <property type="entry name" value="FBOX"/>
    <property type="match status" value="1"/>
</dbReference>
<dbReference type="STRING" id="337451.A0A443Q1L5"/>
<evidence type="ECO:0000313" key="3">
    <source>
        <dbReference type="Proteomes" id="UP000283530"/>
    </source>
</evidence>
<accession>A0A443Q1L5</accession>
<dbReference type="Proteomes" id="UP000283530">
    <property type="component" value="Unassembled WGS sequence"/>
</dbReference>
<dbReference type="InterPro" id="IPR036047">
    <property type="entry name" value="F-box-like_dom_sf"/>
</dbReference>
<evidence type="ECO:0000313" key="2">
    <source>
        <dbReference type="EMBL" id="RWR96921.1"/>
    </source>
</evidence>
<dbReference type="PANTHER" id="PTHR13382">
    <property type="entry name" value="MITOCHONDRIAL ATP SYNTHASE COUPLING FACTOR B"/>
    <property type="match status" value="1"/>
</dbReference>
<dbReference type="AlphaFoldDB" id="A0A443Q1L5"/>
<dbReference type="InterPro" id="IPR001810">
    <property type="entry name" value="F-box_dom"/>
</dbReference>
<reference evidence="2 3" key="1">
    <citation type="journal article" date="2019" name="Nat. Plants">
        <title>Stout camphor tree genome fills gaps in understanding of flowering plant genome evolution.</title>
        <authorList>
            <person name="Chaw S.M."/>
            <person name="Liu Y.C."/>
            <person name="Wu Y.W."/>
            <person name="Wang H.Y."/>
            <person name="Lin C.I."/>
            <person name="Wu C.S."/>
            <person name="Ke H.M."/>
            <person name="Chang L.Y."/>
            <person name="Hsu C.Y."/>
            <person name="Yang H.T."/>
            <person name="Sudianto E."/>
            <person name="Hsu M.H."/>
            <person name="Wu K.P."/>
            <person name="Wang L.N."/>
            <person name="Leebens-Mack J.H."/>
            <person name="Tsai I.J."/>
        </authorList>
    </citation>
    <scope>NUCLEOTIDE SEQUENCE [LARGE SCALE GENOMIC DNA]</scope>
    <source>
        <strain evidence="3">cv. Chaw 1501</strain>
        <tissue evidence="2">Young leaves</tissue>
    </source>
</reference>
<comment type="caution">
    <text evidence="2">The sequence shown here is derived from an EMBL/GenBank/DDBJ whole genome shotgun (WGS) entry which is preliminary data.</text>
</comment>